<protein>
    <recommendedName>
        <fullName evidence="4">Tafazzin</fullName>
    </recommendedName>
</protein>
<dbReference type="EMBL" id="MRVG01000003">
    <property type="protein sequence ID" value="PMB70903.1"/>
    <property type="molecule type" value="Genomic_DNA"/>
</dbReference>
<evidence type="ECO:0008006" key="4">
    <source>
        <dbReference type="Google" id="ProtNLM"/>
    </source>
</evidence>
<evidence type="ECO:0000313" key="3">
    <source>
        <dbReference type="Proteomes" id="UP000235728"/>
    </source>
</evidence>
<reference evidence="2 3" key="1">
    <citation type="journal article" date="2016" name="Appl. Microbiol. Biotechnol.">
        <title>Characterization of T-DNA insertion mutants with decreased virulence in the entomopathogenic fungus Beauveria bassiana JEF-007.</title>
        <authorList>
            <person name="Kim S."/>
            <person name="Lee S.J."/>
            <person name="Nai Y.S."/>
            <person name="Yu J.S."/>
            <person name="Lee M.R."/>
            <person name="Yang Y.T."/>
            <person name="Kim J.S."/>
        </authorList>
    </citation>
    <scope>NUCLEOTIDE SEQUENCE [LARGE SCALE GENOMIC DNA]</scope>
    <source>
        <strain evidence="2 3">JEF-007</strain>
    </source>
</reference>
<sequence>MPKKRHITYRKSPQALSPSSGAVKDKPQKSVNELLSQLRHTSLASSSTAGFAASSPLHANTPTVPPALRHILQIPETPAPRPRRSIRPRFDNDGRRLPAGPPPPRSWTSPQSPAQHQYAAPLLVSKAAASASQNVLANISLPGLQLPEPMSLIGLVFARLAANWPFHRVYDQHYLYDIPCHLKPALMRELAIYSDAGLALGDVKALLLRPSQGDNHNRHGGGVPLSLPIDPEITAMDLTGALGRSLTLRDLTAFLFPARSTAPLQDDTQDSWDAIEHIPTTRLSHALVPNLTHLSLAINPAKAENASWRDLLNLAPRLESITHLSLAYWPEPCLLQSAKFATVGSPQGCQISYGGTNYYSHSIDHDWSEALLVLRKLSRSLYALEFLDLTGCASWWQALKLQDQHDYIDWANNWGKITCLRLKMGWALADDAALSTRAAHQEAVEIAAAVERYIITARAGRGRFITVER</sequence>
<dbReference type="Proteomes" id="UP000235728">
    <property type="component" value="Unassembled WGS sequence"/>
</dbReference>
<dbReference type="AlphaFoldDB" id="A0A2N6NUF4"/>
<evidence type="ECO:0000313" key="2">
    <source>
        <dbReference type="EMBL" id="PMB70903.1"/>
    </source>
</evidence>
<feature type="region of interest" description="Disordered" evidence="1">
    <location>
        <begin position="73"/>
        <end position="114"/>
    </location>
</feature>
<comment type="caution">
    <text evidence="2">The sequence shown here is derived from an EMBL/GenBank/DDBJ whole genome shotgun (WGS) entry which is preliminary data.</text>
</comment>
<organism evidence="2 3">
    <name type="scientific">Beauveria bassiana</name>
    <name type="common">White muscardine disease fungus</name>
    <name type="synonym">Tritirachium shiotae</name>
    <dbReference type="NCBI Taxonomy" id="176275"/>
    <lineage>
        <taxon>Eukaryota</taxon>
        <taxon>Fungi</taxon>
        <taxon>Dikarya</taxon>
        <taxon>Ascomycota</taxon>
        <taxon>Pezizomycotina</taxon>
        <taxon>Sordariomycetes</taxon>
        <taxon>Hypocreomycetidae</taxon>
        <taxon>Hypocreales</taxon>
        <taxon>Cordycipitaceae</taxon>
        <taxon>Beauveria</taxon>
    </lineage>
</organism>
<accession>A0A2N6NUF4</accession>
<name>A0A2N6NUF4_BEABA</name>
<feature type="region of interest" description="Disordered" evidence="1">
    <location>
        <begin position="1"/>
        <end position="28"/>
    </location>
</feature>
<gene>
    <name evidence="2" type="ORF">BM221_003362</name>
</gene>
<dbReference type="OMA" id="GTNYYSH"/>
<proteinExistence type="predicted"/>
<evidence type="ECO:0000256" key="1">
    <source>
        <dbReference type="SAM" id="MobiDB-lite"/>
    </source>
</evidence>